<evidence type="ECO:0000313" key="2">
    <source>
        <dbReference type="Proteomes" id="UP000266861"/>
    </source>
</evidence>
<proteinExistence type="predicted"/>
<dbReference type="AlphaFoldDB" id="A0A397JBG7"/>
<gene>
    <name evidence="1" type="ORF">Glove_97g10</name>
</gene>
<name>A0A397JBG7_9GLOM</name>
<dbReference type="Proteomes" id="UP000266861">
    <property type="component" value="Unassembled WGS sequence"/>
</dbReference>
<reference evidence="1 2" key="1">
    <citation type="submission" date="2018-08" db="EMBL/GenBank/DDBJ databases">
        <title>Genome and evolution of the arbuscular mycorrhizal fungus Diversispora epigaea (formerly Glomus versiforme) and its bacterial endosymbionts.</title>
        <authorList>
            <person name="Sun X."/>
            <person name="Fei Z."/>
            <person name="Harrison M."/>
        </authorList>
    </citation>
    <scope>NUCLEOTIDE SEQUENCE [LARGE SCALE GENOMIC DNA]</scope>
    <source>
        <strain evidence="1 2">IT104</strain>
    </source>
</reference>
<protein>
    <submittedName>
        <fullName evidence="1">Uncharacterized protein</fullName>
    </submittedName>
</protein>
<comment type="caution">
    <text evidence="1">The sequence shown here is derived from an EMBL/GenBank/DDBJ whole genome shotgun (WGS) entry which is preliminary data.</text>
</comment>
<evidence type="ECO:0000313" key="1">
    <source>
        <dbReference type="EMBL" id="RHZ83316.1"/>
    </source>
</evidence>
<dbReference type="EMBL" id="PQFF01000091">
    <property type="protein sequence ID" value="RHZ83316.1"/>
    <property type="molecule type" value="Genomic_DNA"/>
</dbReference>
<organism evidence="1 2">
    <name type="scientific">Diversispora epigaea</name>
    <dbReference type="NCBI Taxonomy" id="1348612"/>
    <lineage>
        <taxon>Eukaryota</taxon>
        <taxon>Fungi</taxon>
        <taxon>Fungi incertae sedis</taxon>
        <taxon>Mucoromycota</taxon>
        <taxon>Glomeromycotina</taxon>
        <taxon>Glomeromycetes</taxon>
        <taxon>Diversisporales</taxon>
        <taxon>Diversisporaceae</taxon>
        <taxon>Diversispora</taxon>
    </lineage>
</organism>
<accession>A0A397JBG7</accession>
<keyword evidence="2" id="KW-1185">Reference proteome</keyword>
<sequence length="103" mass="11747">MSRGNTILIIVIISEKGKIKIQKFSLNYQTHQQEIYTSRLFNYSKLSKSKNKENFERELEELTESMSLGARISHGMCTGFQNVAKVTGDDIKMTVLPNECVTI</sequence>